<feature type="transmembrane region" description="Helical" evidence="1">
    <location>
        <begin position="14"/>
        <end position="35"/>
    </location>
</feature>
<evidence type="ECO:0000256" key="1">
    <source>
        <dbReference type="SAM" id="Phobius"/>
    </source>
</evidence>
<keyword evidence="1" id="KW-1133">Transmembrane helix</keyword>
<keyword evidence="3" id="KW-1185">Reference proteome</keyword>
<evidence type="ECO:0000313" key="2">
    <source>
        <dbReference type="EMBL" id="THU91782.1"/>
    </source>
</evidence>
<organism evidence="2 3">
    <name type="scientific">Dendrothele bispora (strain CBS 962.96)</name>
    <dbReference type="NCBI Taxonomy" id="1314807"/>
    <lineage>
        <taxon>Eukaryota</taxon>
        <taxon>Fungi</taxon>
        <taxon>Dikarya</taxon>
        <taxon>Basidiomycota</taxon>
        <taxon>Agaricomycotina</taxon>
        <taxon>Agaricomycetes</taxon>
        <taxon>Agaricomycetidae</taxon>
        <taxon>Agaricales</taxon>
        <taxon>Agaricales incertae sedis</taxon>
        <taxon>Dendrothele</taxon>
    </lineage>
</organism>
<dbReference type="Proteomes" id="UP000297245">
    <property type="component" value="Unassembled WGS sequence"/>
</dbReference>
<name>A0A4S8LQP5_DENBC</name>
<keyword evidence="1" id="KW-0812">Transmembrane</keyword>
<accession>A0A4S8LQP5</accession>
<dbReference type="AlphaFoldDB" id="A0A4S8LQP5"/>
<reference evidence="2 3" key="1">
    <citation type="journal article" date="2019" name="Nat. Ecol. Evol.">
        <title>Megaphylogeny resolves global patterns of mushroom evolution.</title>
        <authorList>
            <person name="Varga T."/>
            <person name="Krizsan K."/>
            <person name="Foldi C."/>
            <person name="Dima B."/>
            <person name="Sanchez-Garcia M."/>
            <person name="Sanchez-Ramirez S."/>
            <person name="Szollosi G.J."/>
            <person name="Szarkandi J.G."/>
            <person name="Papp V."/>
            <person name="Albert L."/>
            <person name="Andreopoulos W."/>
            <person name="Angelini C."/>
            <person name="Antonin V."/>
            <person name="Barry K.W."/>
            <person name="Bougher N.L."/>
            <person name="Buchanan P."/>
            <person name="Buyck B."/>
            <person name="Bense V."/>
            <person name="Catcheside P."/>
            <person name="Chovatia M."/>
            <person name="Cooper J."/>
            <person name="Damon W."/>
            <person name="Desjardin D."/>
            <person name="Finy P."/>
            <person name="Geml J."/>
            <person name="Haridas S."/>
            <person name="Hughes K."/>
            <person name="Justo A."/>
            <person name="Karasinski D."/>
            <person name="Kautmanova I."/>
            <person name="Kiss B."/>
            <person name="Kocsube S."/>
            <person name="Kotiranta H."/>
            <person name="LaButti K.M."/>
            <person name="Lechner B.E."/>
            <person name="Liimatainen K."/>
            <person name="Lipzen A."/>
            <person name="Lukacs Z."/>
            <person name="Mihaltcheva S."/>
            <person name="Morgado L.N."/>
            <person name="Niskanen T."/>
            <person name="Noordeloos M.E."/>
            <person name="Ohm R.A."/>
            <person name="Ortiz-Santana B."/>
            <person name="Ovrebo C."/>
            <person name="Racz N."/>
            <person name="Riley R."/>
            <person name="Savchenko A."/>
            <person name="Shiryaev A."/>
            <person name="Soop K."/>
            <person name="Spirin V."/>
            <person name="Szebenyi C."/>
            <person name="Tomsovsky M."/>
            <person name="Tulloss R.E."/>
            <person name="Uehling J."/>
            <person name="Grigoriev I.V."/>
            <person name="Vagvolgyi C."/>
            <person name="Papp T."/>
            <person name="Martin F.M."/>
            <person name="Miettinen O."/>
            <person name="Hibbett D.S."/>
            <person name="Nagy L.G."/>
        </authorList>
    </citation>
    <scope>NUCLEOTIDE SEQUENCE [LARGE SCALE GENOMIC DNA]</scope>
    <source>
        <strain evidence="2 3">CBS 962.96</strain>
    </source>
</reference>
<dbReference type="EMBL" id="ML179298">
    <property type="protein sequence ID" value="THU91782.1"/>
    <property type="molecule type" value="Genomic_DNA"/>
</dbReference>
<proteinExistence type="predicted"/>
<keyword evidence="1" id="KW-0472">Membrane</keyword>
<evidence type="ECO:0000313" key="3">
    <source>
        <dbReference type="Proteomes" id="UP000297245"/>
    </source>
</evidence>
<sequence length="249" mass="28394">MHSTLPRNFLSPSFILSFFFSPFLAPTVITIITTLTEPQATRLIEVKMFPRDGPYSAHSTGSTIPSFKVCSRTFFLASLLGFQRAIQSWACSIPSFFLLSYIQFISIILHTLTPPQSHFLLLYASIHQSPFPPSPHSPVLNDLDFQYRVIRSTEPPPPLPLPTKPLPRSFLLNNLFFFSFIHYSSFYDTVSNFSILSSRLIIISPLYRFLLFSFPFGEISRLSQTVFIVRNSHIGIQRIFFSASLCTLH</sequence>
<protein>
    <submittedName>
        <fullName evidence="2">Uncharacterized protein</fullName>
    </submittedName>
</protein>
<gene>
    <name evidence="2" type="ORF">K435DRAFT_225587</name>
</gene>